<sequence>MAIVCMVKQEYLSNNALEAVNDNTESGSNMTNITGSFLYSTVENNSSSRDPVVNLSISNWSIYNTQQETDWEKNQDGCHMAFEIIVAEYRGAEFEWSKTIQGGLLSCYFYGYTVALFITGYFTNRLGGKTVAVVAICVSCLTIVILPLCARANVYIVYVLRVITGLAGGTFLSSAYSLISVWAPIQERGRLIAVPMLGSMVGIMATLSSSGLLCAYGFDNGWGSIFYIHGNIYLT</sequence>
<organism evidence="7 8">
    <name type="scientific">Potamilus streckersoni</name>
    <dbReference type="NCBI Taxonomy" id="2493646"/>
    <lineage>
        <taxon>Eukaryota</taxon>
        <taxon>Metazoa</taxon>
        <taxon>Spiralia</taxon>
        <taxon>Lophotrochozoa</taxon>
        <taxon>Mollusca</taxon>
        <taxon>Bivalvia</taxon>
        <taxon>Autobranchia</taxon>
        <taxon>Heteroconchia</taxon>
        <taxon>Palaeoheterodonta</taxon>
        <taxon>Unionida</taxon>
        <taxon>Unionoidea</taxon>
        <taxon>Unionidae</taxon>
        <taxon>Ambleminae</taxon>
        <taxon>Lampsilini</taxon>
        <taxon>Potamilus</taxon>
    </lineage>
</organism>
<evidence type="ECO:0000256" key="5">
    <source>
        <dbReference type="SAM" id="Phobius"/>
    </source>
</evidence>
<dbReference type="InterPro" id="IPR011701">
    <property type="entry name" value="MFS"/>
</dbReference>
<dbReference type="InterPro" id="IPR020846">
    <property type="entry name" value="MFS_dom"/>
</dbReference>
<accession>A0AAE0SUL8</accession>
<evidence type="ECO:0000256" key="2">
    <source>
        <dbReference type="ARBA" id="ARBA00022692"/>
    </source>
</evidence>
<dbReference type="GO" id="GO:0022857">
    <property type="term" value="F:transmembrane transporter activity"/>
    <property type="evidence" value="ECO:0007669"/>
    <property type="project" value="InterPro"/>
</dbReference>
<feature type="transmembrane region" description="Helical" evidence="5">
    <location>
        <begin position="103"/>
        <end position="123"/>
    </location>
</feature>
<feature type="transmembrane region" description="Helical" evidence="5">
    <location>
        <begin position="154"/>
        <end position="179"/>
    </location>
</feature>
<comment type="caution">
    <text evidence="7">The sequence shown here is derived from an EMBL/GenBank/DDBJ whole genome shotgun (WGS) entry which is preliminary data.</text>
</comment>
<dbReference type="PANTHER" id="PTHR11662">
    <property type="entry name" value="SOLUTE CARRIER FAMILY 17"/>
    <property type="match status" value="1"/>
</dbReference>
<feature type="domain" description="Major facilitator superfamily (MFS) profile" evidence="6">
    <location>
        <begin position="1"/>
        <end position="235"/>
    </location>
</feature>
<evidence type="ECO:0000259" key="6">
    <source>
        <dbReference type="PROSITE" id="PS50850"/>
    </source>
</evidence>
<dbReference type="SUPFAM" id="SSF103473">
    <property type="entry name" value="MFS general substrate transporter"/>
    <property type="match status" value="1"/>
</dbReference>
<dbReference type="GO" id="GO:0016020">
    <property type="term" value="C:membrane"/>
    <property type="evidence" value="ECO:0007669"/>
    <property type="project" value="UniProtKB-SubCell"/>
</dbReference>
<feature type="transmembrane region" description="Helical" evidence="5">
    <location>
        <begin position="130"/>
        <end position="148"/>
    </location>
</feature>
<dbReference type="InterPro" id="IPR036259">
    <property type="entry name" value="MFS_trans_sf"/>
</dbReference>
<gene>
    <name evidence="7" type="ORF">CHS0354_029226</name>
</gene>
<keyword evidence="2 5" id="KW-0812">Transmembrane</keyword>
<keyword evidence="4 5" id="KW-0472">Membrane</keyword>
<dbReference type="AlphaFoldDB" id="A0AAE0SUL8"/>
<evidence type="ECO:0000313" key="8">
    <source>
        <dbReference type="Proteomes" id="UP001195483"/>
    </source>
</evidence>
<evidence type="ECO:0000256" key="1">
    <source>
        <dbReference type="ARBA" id="ARBA00004141"/>
    </source>
</evidence>
<evidence type="ECO:0000256" key="3">
    <source>
        <dbReference type="ARBA" id="ARBA00022989"/>
    </source>
</evidence>
<dbReference type="Proteomes" id="UP001195483">
    <property type="component" value="Unassembled WGS sequence"/>
</dbReference>
<dbReference type="PROSITE" id="PS50850">
    <property type="entry name" value="MFS"/>
    <property type="match status" value="1"/>
</dbReference>
<reference evidence="7" key="2">
    <citation type="journal article" date="2021" name="Genome Biol. Evol.">
        <title>Developing a high-quality reference genome for a parasitic bivalve with doubly uniparental inheritance (Bivalvia: Unionida).</title>
        <authorList>
            <person name="Smith C.H."/>
        </authorList>
    </citation>
    <scope>NUCLEOTIDE SEQUENCE</scope>
    <source>
        <strain evidence="7">CHS0354</strain>
        <tissue evidence="7">Mantle</tissue>
    </source>
</reference>
<evidence type="ECO:0000313" key="7">
    <source>
        <dbReference type="EMBL" id="KAK3598317.1"/>
    </source>
</evidence>
<dbReference type="Pfam" id="PF07690">
    <property type="entry name" value="MFS_1"/>
    <property type="match status" value="1"/>
</dbReference>
<protein>
    <recommendedName>
        <fullName evidence="6">Major facilitator superfamily (MFS) profile domain-containing protein</fullName>
    </recommendedName>
</protein>
<name>A0AAE0SUL8_9BIVA</name>
<reference evidence="7" key="1">
    <citation type="journal article" date="2021" name="Genome Biol. Evol.">
        <title>A High-Quality Reference Genome for a Parasitic Bivalve with Doubly Uniparental Inheritance (Bivalvia: Unionida).</title>
        <authorList>
            <person name="Smith C.H."/>
        </authorList>
    </citation>
    <scope>NUCLEOTIDE SEQUENCE</scope>
    <source>
        <strain evidence="7">CHS0354</strain>
    </source>
</reference>
<dbReference type="EMBL" id="JAEAOA010001753">
    <property type="protein sequence ID" value="KAK3598317.1"/>
    <property type="molecule type" value="Genomic_DNA"/>
</dbReference>
<feature type="transmembrane region" description="Helical" evidence="5">
    <location>
        <begin position="191"/>
        <end position="218"/>
    </location>
</feature>
<keyword evidence="3 5" id="KW-1133">Transmembrane helix</keyword>
<dbReference type="PANTHER" id="PTHR11662:SF399">
    <property type="entry name" value="FI19708P1-RELATED"/>
    <property type="match status" value="1"/>
</dbReference>
<comment type="subcellular location">
    <subcellularLocation>
        <location evidence="1">Membrane</location>
        <topology evidence="1">Multi-pass membrane protein</topology>
    </subcellularLocation>
</comment>
<proteinExistence type="predicted"/>
<dbReference type="Gene3D" id="1.20.1250.20">
    <property type="entry name" value="MFS general substrate transporter like domains"/>
    <property type="match status" value="1"/>
</dbReference>
<keyword evidence="8" id="KW-1185">Reference proteome</keyword>
<dbReference type="GO" id="GO:0006820">
    <property type="term" value="P:monoatomic anion transport"/>
    <property type="evidence" value="ECO:0007669"/>
    <property type="project" value="TreeGrafter"/>
</dbReference>
<reference evidence="7" key="3">
    <citation type="submission" date="2023-05" db="EMBL/GenBank/DDBJ databases">
        <authorList>
            <person name="Smith C.H."/>
        </authorList>
    </citation>
    <scope>NUCLEOTIDE SEQUENCE</scope>
    <source>
        <strain evidence="7">CHS0354</strain>
        <tissue evidence="7">Mantle</tissue>
    </source>
</reference>
<dbReference type="InterPro" id="IPR050382">
    <property type="entry name" value="MFS_Na/Anion_cotransporter"/>
</dbReference>
<evidence type="ECO:0000256" key="4">
    <source>
        <dbReference type="ARBA" id="ARBA00023136"/>
    </source>
</evidence>